<evidence type="ECO:0000313" key="1">
    <source>
        <dbReference type="EMBL" id="CAF1205852.1"/>
    </source>
</evidence>
<proteinExistence type="predicted"/>
<dbReference type="Proteomes" id="UP000682733">
    <property type="component" value="Unassembled WGS sequence"/>
</dbReference>
<dbReference type="EMBL" id="CAJOBA010036017">
    <property type="protein sequence ID" value="CAF4015232.1"/>
    <property type="molecule type" value="Genomic_DNA"/>
</dbReference>
<evidence type="ECO:0000313" key="5">
    <source>
        <dbReference type="Proteomes" id="UP000663829"/>
    </source>
</evidence>
<keyword evidence="5" id="KW-1185">Reference proteome</keyword>
<dbReference type="Pfam" id="PF12585">
    <property type="entry name" value="DUF3759"/>
    <property type="match status" value="1"/>
</dbReference>
<evidence type="ECO:0000313" key="4">
    <source>
        <dbReference type="EMBL" id="CAF4229644.1"/>
    </source>
</evidence>
<name>A0A815HT29_9BILA</name>
<evidence type="ECO:0000313" key="2">
    <source>
        <dbReference type="EMBL" id="CAF1355949.1"/>
    </source>
</evidence>
<dbReference type="Proteomes" id="UP000681722">
    <property type="component" value="Unassembled WGS sequence"/>
</dbReference>
<dbReference type="EMBL" id="CAJOBC010066936">
    <property type="protein sequence ID" value="CAF4229644.1"/>
    <property type="molecule type" value="Genomic_DNA"/>
</dbReference>
<dbReference type="EMBL" id="CAJNOQ010015134">
    <property type="protein sequence ID" value="CAF1355949.1"/>
    <property type="molecule type" value="Genomic_DNA"/>
</dbReference>
<dbReference type="AlphaFoldDB" id="A0A815HT29"/>
<comment type="caution">
    <text evidence="2">The sequence shown here is derived from an EMBL/GenBank/DDBJ whole genome shotgun (WGS) entry which is preliminary data.</text>
</comment>
<organism evidence="2 5">
    <name type="scientific">Didymodactylos carnosus</name>
    <dbReference type="NCBI Taxonomy" id="1234261"/>
    <lineage>
        <taxon>Eukaryota</taxon>
        <taxon>Metazoa</taxon>
        <taxon>Spiralia</taxon>
        <taxon>Gnathifera</taxon>
        <taxon>Rotifera</taxon>
        <taxon>Eurotatoria</taxon>
        <taxon>Bdelloidea</taxon>
        <taxon>Philodinida</taxon>
        <taxon>Philodinidae</taxon>
        <taxon>Didymodactylos</taxon>
    </lineage>
</organism>
<dbReference type="InterPro" id="IPR022234">
    <property type="entry name" value="DUF3759"/>
</dbReference>
<reference evidence="2" key="1">
    <citation type="submission" date="2021-02" db="EMBL/GenBank/DDBJ databases">
        <authorList>
            <person name="Nowell W R."/>
        </authorList>
    </citation>
    <scope>NUCLEOTIDE SEQUENCE</scope>
</reference>
<protein>
    <submittedName>
        <fullName evidence="2">Uncharacterized protein</fullName>
    </submittedName>
</protein>
<dbReference type="Proteomes" id="UP000677228">
    <property type="component" value="Unassembled WGS sequence"/>
</dbReference>
<evidence type="ECO:0000313" key="3">
    <source>
        <dbReference type="EMBL" id="CAF4015232.1"/>
    </source>
</evidence>
<sequence>MAYFYNLLHKNKPAPYYVPGEIPSWIDQRSSEEKSKDEHESIAPEAAYHALQAYEAELDKGQKQISYEEIKEMLAQLLPVAVEQFVYNRRLDQLNKDKLRELAIP</sequence>
<accession>A0A815HT29</accession>
<dbReference type="Proteomes" id="UP000663829">
    <property type="component" value="Unassembled WGS sequence"/>
</dbReference>
<gene>
    <name evidence="2" type="ORF">GPM918_LOCUS31141</name>
    <name evidence="1" type="ORF">OVA965_LOCUS24209</name>
    <name evidence="4" type="ORF">SRO942_LOCUS31776</name>
    <name evidence="3" type="ORF">TMI583_LOCUS24929</name>
</gene>
<dbReference type="EMBL" id="CAJNOK010014484">
    <property type="protein sequence ID" value="CAF1205852.1"/>
    <property type="molecule type" value="Genomic_DNA"/>
</dbReference>